<organism evidence="1 2">
    <name type="scientific">Pleurodeles waltl</name>
    <name type="common">Iberian ribbed newt</name>
    <dbReference type="NCBI Taxonomy" id="8319"/>
    <lineage>
        <taxon>Eukaryota</taxon>
        <taxon>Metazoa</taxon>
        <taxon>Chordata</taxon>
        <taxon>Craniata</taxon>
        <taxon>Vertebrata</taxon>
        <taxon>Euteleostomi</taxon>
        <taxon>Amphibia</taxon>
        <taxon>Batrachia</taxon>
        <taxon>Caudata</taxon>
        <taxon>Salamandroidea</taxon>
        <taxon>Salamandridae</taxon>
        <taxon>Pleurodelinae</taxon>
        <taxon>Pleurodeles</taxon>
    </lineage>
</organism>
<proteinExistence type="predicted"/>
<comment type="caution">
    <text evidence="1">The sequence shown here is derived from an EMBL/GenBank/DDBJ whole genome shotgun (WGS) entry which is preliminary data.</text>
</comment>
<keyword evidence="2" id="KW-1185">Reference proteome</keyword>
<evidence type="ECO:0000313" key="2">
    <source>
        <dbReference type="Proteomes" id="UP001066276"/>
    </source>
</evidence>
<evidence type="ECO:0000313" key="1">
    <source>
        <dbReference type="EMBL" id="KAJ1191252.1"/>
    </source>
</evidence>
<accession>A0AAV7UUF1</accession>
<dbReference type="EMBL" id="JANPWB010000004">
    <property type="protein sequence ID" value="KAJ1191252.1"/>
    <property type="molecule type" value="Genomic_DNA"/>
</dbReference>
<name>A0AAV7UUF1_PLEWA</name>
<sequence length="152" mass="16605">MLSGLTVPPLLAFQSQRPRRLLVFESGGRSWLRSPASLHIFPSQPQGSFSPLLVARSYGTLSLPRGGHHFVLLRQFNIGLWSSSKGDCIASDSRLFGALEAPPISLVCFGRLRGPGLQDYCALVGGCRELRFMRAAPSASIHELPSYHGCRQ</sequence>
<dbReference type="Proteomes" id="UP001066276">
    <property type="component" value="Chromosome 2_2"/>
</dbReference>
<dbReference type="AlphaFoldDB" id="A0AAV7UUF1"/>
<protein>
    <submittedName>
        <fullName evidence="1">Uncharacterized protein</fullName>
    </submittedName>
</protein>
<gene>
    <name evidence="1" type="ORF">NDU88_000568</name>
</gene>
<reference evidence="1" key="1">
    <citation type="journal article" date="2022" name="bioRxiv">
        <title>Sequencing and chromosome-scale assembly of the giantPleurodeles waltlgenome.</title>
        <authorList>
            <person name="Brown T."/>
            <person name="Elewa A."/>
            <person name="Iarovenko S."/>
            <person name="Subramanian E."/>
            <person name="Araus A.J."/>
            <person name="Petzold A."/>
            <person name="Susuki M."/>
            <person name="Suzuki K.-i.T."/>
            <person name="Hayashi T."/>
            <person name="Toyoda A."/>
            <person name="Oliveira C."/>
            <person name="Osipova E."/>
            <person name="Leigh N.D."/>
            <person name="Simon A."/>
            <person name="Yun M.H."/>
        </authorList>
    </citation>
    <scope>NUCLEOTIDE SEQUENCE</scope>
    <source>
        <strain evidence="1">20211129_DDA</strain>
        <tissue evidence="1">Liver</tissue>
    </source>
</reference>